<dbReference type="PROSITE" id="PS51318">
    <property type="entry name" value="TAT"/>
    <property type="match status" value="1"/>
</dbReference>
<dbReference type="AlphaFoldDB" id="A0A1G8Y640"/>
<reference evidence="1 2" key="1">
    <citation type="submission" date="2016-10" db="EMBL/GenBank/DDBJ databases">
        <authorList>
            <person name="de Groot N.N."/>
        </authorList>
    </citation>
    <scope>NUCLEOTIDE SEQUENCE [LARGE SCALE GENOMIC DNA]</scope>
    <source>
        <strain evidence="1 2">IBRC-M10015</strain>
    </source>
</reference>
<dbReference type="STRING" id="890420.SAMN05216226_113100"/>
<protein>
    <submittedName>
        <fullName evidence="1">Uncharacterized protein</fullName>
    </submittedName>
</protein>
<dbReference type="EMBL" id="FNFC01000013">
    <property type="protein sequence ID" value="SDJ98329.1"/>
    <property type="molecule type" value="Genomic_DNA"/>
</dbReference>
<dbReference type="Proteomes" id="UP000198856">
    <property type="component" value="Unassembled WGS sequence"/>
</dbReference>
<evidence type="ECO:0000313" key="1">
    <source>
        <dbReference type="EMBL" id="SDJ98329.1"/>
    </source>
</evidence>
<dbReference type="RefSeq" id="WP_092703856.1">
    <property type="nucleotide sequence ID" value="NZ_FNFC01000013.1"/>
</dbReference>
<sequence>MFDQPISGLSRRDVLAGATTAAVTAVAGCSTVLDWIGEQALEAVNVLNGTDGPVSGRLEIVGADGAVVLDEQFDLVSSDAAGEEEQGNMEFYPDVWTEEGEYEATIELDDTEIDGHSSATETVSITNPDEEMLLVALDADDLDSSIAFRTGESFSEILDL</sequence>
<gene>
    <name evidence="1" type="ORF">SAMN05216226_113100</name>
</gene>
<accession>A0A1G8Y640</accession>
<keyword evidence="2" id="KW-1185">Reference proteome</keyword>
<evidence type="ECO:0000313" key="2">
    <source>
        <dbReference type="Proteomes" id="UP000198856"/>
    </source>
</evidence>
<organism evidence="1 2">
    <name type="scientific">Halovenus aranensis</name>
    <dbReference type="NCBI Taxonomy" id="890420"/>
    <lineage>
        <taxon>Archaea</taxon>
        <taxon>Methanobacteriati</taxon>
        <taxon>Methanobacteriota</taxon>
        <taxon>Stenosarchaea group</taxon>
        <taxon>Halobacteria</taxon>
        <taxon>Halobacteriales</taxon>
        <taxon>Haloarculaceae</taxon>
        <taxon>Halovenus</taxon>
    </lineage>
</organism>
<dbReference type="InterPro" id="IPR006311">
    <property type="entry name" value="TAT_signal"/>
</dbReference>
<proteinExistence type="predicted"/>
<dbReference type="OrthoDB" id="187803at2157"/>
<name>A0A1G8Y640_9EURY</name>